<sequence>MHFKIAYLKLTLFYVLIVMVISVGFSVAIYQISSEELGRGLGRQTEILRDFPMNMPTSKNPIIQDLENIRLQQLEESSNNLQHNLIYFNLLILILSFVISYFLAKRTLKPIEEAMEEQNRFTADASHELKTPLTAMRSEIEVNLRDKKLSSSEARKNFSKVTWKKLVN</sequence>
<reference evidence="3 4" key="1">
    <citation type="submission" date="2017-09" db="EMBL/GenBank/DDBJ databases">
        <title>Depth-based differentiation of microbial function through sediment-hosted aquifers and enrichment of novel symbionts in the deep terrestrial subsurface.</title>
        <authorList>
            <person name="Probst A.J."/>
            <person name="Ladd B."/>
            <person name="Jarett J.K."/>
            <person name="Geller-Mcgrath D.E."/>
            <person name="Sieber C.M."/>
            <person name="Emerson J.B."/>
            <person name="Anantharaman K."/>
            <person name="Thomas B.C."/>
            <person name="Malmstrom R."/>
            <person name="Stieglmeier M."/>
            <person name="Klingl A."/>
            <person name="Woyke T."/>
            <person name="Ryan C.M."/>
            <person name="Banfield J.F."/>
        </authorList>
    </citation>
    <scope>NUCLEOTIDE SEQUENCE [LARGE SCALE GENOMIC DNA]</scope>
    <source>
        <strain evidence="3">CG11_big_fil_rev_8_21_14_0_20_42_15</strain>
    </source>
</reference>
<feature type="transmembrane region" description="Helical" evidence="1">
    <location>
        <begin position="12"/>
        <end position="32"/>
    </location>
</feature>
<dbReference type="InterPro" id="IPR036097">
    <property type="entry name" value="HisK_dim/P_sf"/>
</dbReference>
<organism evidence="3 4">
    <name type="scientific">Candidatus Berkelbacteria bacterium CG11_big_fil_rev_8_21_14_0_20_42_15</name>
    <dbReference type="NCBI Taxonomy" id="1974517"/>
    <lineage>
        <taxon>Bacteria</taxon>
        <taxon>Candidatus Berkelbacteria</taxon>
    </lineage>
</organism>
<dbReference type="EMBL" id="PCXF01000041">
    <property type="protein sequence ID" value="PIR27336.1"/>
    <property type="molecule type" value="Genomic_DNA"/>
</dbReference>
<evidence type="ECO:0000313" key="3">
    <source>
        <dbReference type="EMBL" id="PIR27336.1"/>
    </source>
</evidence>
<dbReference type="Proteomes" id="UP000231154">
    <property type="component" value="Unassembled WGS sequence"/>
</dbReference>
<keyword evidence="1" id="KW-0812">Transmembrane</keyword>
<evidence type="ECO:0000313" key="4">
    <source>
        <dbReference type="Proteomes" id="UP000231154"/>
    </source>
</evidence>
<name>A0A2H0Q0L7_9BACT</name>
<evidence type="ECO:0000259" key="2">
    <source>
        <dbReference type="Pfam" id="PF00512"/>
    </source>
</evidence>
<gene>
    <name evidence="3" type="ORF">COV40_01415</name>
</gene>
<protein>
    <recommendedName>
        <fullName evidence="2">Signal transduction histidine kinase dimerisation/phosphoacceptor domain-containing protein</fullName>
    </recommendedName>
</protein>
<dbReference type="SUPFAM" id="SSF47384">
    <property type="entry name" value="Homodimeric domain of signal transducing histidine kinase"/>
    <property type="match status" value="1"/>
</dbReference>
<keyword evidence="1" id="KW-1133">Transmembrane helix</keyword>
<feature type="domain" description="Signal transduction histidine kinase dimerisation/phosphoacceptor" evidence="2">
    <location>
        <begin position="118"/>
        <end position="157"/>
    </location>
</feature>
<evidence type="ECO:0000256" key="1">
    <source>
        <dbReference type="SAM" id="Phobius"/>
    </source>
</evidence>
<feature type="transmembrane region" description="Helical" evidence="1">
    <location>
        <begin position="85"/>
        <end position="104"/>
    </location>
</feature>
<keyword evidence="1" id="KW-0472">Membrane</keyword>
<dbReference type="AlphaFoldDB" id="A0A2H0Q0L7"/>
<dbReference type="Gene3D" id="1.10.287.130">
    <property type="match status" value="1"/>
</dbReference>
<dbReference type="CDD" id="cd00082">
    <property type="entry name" value="HisKA"/>
    <property type="match status" value="1"/>
</dbReference>
<proteinExistence type="predicted"/>
<accession>A0A2H0Q0L7</accession>
<dbReference type="GO" id="GO:0000155">
    <property type="term" value="F:phosphorelay sensor kinase activity"/>
    <property type="evidence" value="ECO:0007669"/>
    <property type="project" value="InterPro"/>
</dbReference>
<dbReference type="Pfam" id="PF00512">
    <property type="entry name" value="HisKA"/>
    <property type="match status" value="1"/>
</dbReference>
<comment type="caution">
    <text evidence="3">The sequence shown here is derived from an EMBL/GenBank/DDBJ whole genome shotgun (WGS) entry which is preliminary data.</text>
</comment>
<dbReference type="InterPro" id="IPR003661">
    <property type="entry name" value="HisK_dim/P_dom"/>
</dbReference>